<reference evidence="1" key="2">
    <citation type="journal article" date="2015" name="Data Brief">
        <title>Shoot transcriptome of the giant reed, Arundo donax.</title>
        <authorList>
            <person name="Barrero R.A."/>
            <person name="Guerrero F.D."/>
            <person name="Moolhuijzen P."/>
            <person name="Goolsby J.A."/>
            <person name="Tidwell J."/>
            <person name="Bellgard S.E."/>
            <person name="Bellgard M.I."/>
        </authorList>
    </citation>
    <scope>NUCLEOTIDE SEQUENCE</scope>
    <source>
        <tissue evidence="1">Shoot tissue taken approximately 20 cm above the soil surface</tissue>
    </source>
</reference>
<reference evidence="1" key="1">
    <citation type="submission" date="2014-09" db="EMBL/GenBank/DDBJ databases">
        <authorList>
            <person name="Magalhaes I.L.F."/>
            <person name="Oliveira U."/>
            <person name="Santos F.R."/>
            <person name="Vidigal T.H.D.A."/>
            <person name="Brescovit A.D."/>
            <person name="Santos A.J."/>
        </authorList>
    </citation>
    <scope>NUCLEOTIDE SEQUENCE</scope>
    <source>
        <tissue evidence="1">Shoot tissue taken approximately 20 cm above the soil surface</tissue>
    </source>
</reference>
<proteinExistence type="predicted"/>
<evidence type="ECO:0000313" key="1">
    <source>
        <dbReference type="EMBL" id="JAD27017.1"/>
    </source>
</evidence>
<dbReference type="AlphaFoldDB" id="A0A0A8YWP4"/>
<organism evidence="1">
    <name type="scientific">Arundo donax</name>
    <name type="common">Giant reed</name>
    <name type="synonym">Donax arundinaceus</name>
    <dbReference type="NCBI Taxonomy" id="35708"/>
    <lineage>
        <taxon>Eukaryota</taxon>
        <taxon>Viridiplantae</taxon>
        <taxon>Streptophyta</taxon>
        <taxon>Embryophyta</taxon>
        <taxon>Tracheophyta</taxon>
        <taxon>Spermatophyta</taxon>
        <taxon>Magnoliopsida</taxon>
        <taxon>Liliopsida</taxon>
        <taxon>Poales</taxon>
        <taxon>Poaceae</taxon>
        <taxon>PACMAD clade</taxon>
        <taxon>Arundinoideae</taxon>
        <taxon>Arundineae</taxon>
        <taxon>Arundo</taxon>
    </lineage>
</organism>
<name>A0A0A8YWP4_ARUDO</name>
<accession>A0A0A8YWP4</accession>
<sequence length="22" mass="2606">MRVLISLPMRNAFKHINMMLSC</sequence>
<protein>
    <submittedName>
        <fullName evidence="1">Uncharacterized protein</fullName>
    </submittedName>
</protein>
<dbReference type="EMBL" id="GBRH01270878">
    <property type="protein sequence ID" value="JAD27017.1"/>
    <property type="molecule type" value="Transcribed_RNA"/>
</dbReference>